<dbReference type="RefSeq" id="WP_169903466.1">
    <property type="nucleotide sequence ID" value="NZ_JAAQXE010000014.1"/>
</dbReference>
<evidence type="ECO:0000313" key="1">
    <source>
        <dbReference type="EMBL" id="MBI6628228.1"/>
    </source>
</evidence>
<dbReference type="Pfam" id="PF15594">
    <property type="entry name" value="Imm50"/>
    <property type="match status" value="1"/>
</dbReference>
<accession>A0A8I1EBE8</accession>
<comment type="caution">
    <text evidence="1">The sequence shown here is derived from an EMBL/GenBank/DDBJ whole genome shotgun (WGS) entry which is preliminary data.</text>
</comment>
<proteinExistence type="predicted"/>
<dbReference type="Proteomes" id="UP000645865">
    <property type="component" value="Unassembled WGS sequence"/>
</dbReference>
<dbReference type="AlphaFoldDB" id="A0A8I1EBE8"/>
<sequence>MKYWNELDGSTLLNKIFSKPIKIGKIALFSLRIENDQPSINLGFDIPEFPDILPEKWKNKGYNTCRIGITCNEISNLKIHNLPTHEIFALEIKNENTHFKLEAKSKSAIMTFSAKFVSLNGPSVYINGPDDYYF</sequence>
<gene>
    <name evidence="1" type="ORF">YA0853_31950</name>
</gene>
<evidence type="ECO:0000313" key="2">
    <source>
        <dbReference type="Proteomes" id="UP000645865"/>
    </source>
</evidence>
<protein>
    <recommendedName>
        <fullName evidence="3">Immunity protein 50</fullName>
    </recommendedName>
</protein>
<name>A0A8I1EBE8_9PSED</name>
<dbReference type="EMBL" id="JAEILH010000093">
    <property type="protein sequence ID" value="MBI6628228.1"/>
    <property type="molecule type" value="Genomic_DNA"/>
</dbReference>
<dbReference type="InterPro" id="IPR028957">
    <property type="entry name" value="Imm50"/>
</dbReference>
<evidence type="ECO:0008006" key="3">
    <source>
        <dbReference type="Google" id="ProtNLM"/>
    </source>
</evidence>
<reference evidence="1" key="1">
    <citation type="submission" date="2020-12" db="EMBL/GenBank/DDBJ databases">
        <title>Comparative genomic insights into the epidemiology and virulence of plant pathogenic Pseudomonads from Turkey.</title>
        <authorList>
            <person name="Dillon M."/>
            <person name="Ruiz-Bedoya T."/>
            <person name="Bendalovic-Torma C."/>
            <person name="Guttman K.M."/>
            <person name="Kwak H."/>
            <person name="Middleton M.A."/>
            <person name="Wang P.W."/>
            <person name="Horuz S."/>
            <person name="Aysan Y."/>
            <person name="Guttman D.S."/>
        </authorList>
    </citation>
    <scope>NUCLEOTIDE SEQUENCE</scope>
    <source>
        <strain evidence="1">S5_IA_3a</strain>
    </source>
</reference>
<organism evidence="1 2">
    <name type="scientific">Pseudomonas rhodesiae</name>
    <dbReference type="NCBI Taxonomy" id="76760"/>
    <lineage>
        <taxon>Bacteria</taxon>
        <taxon>Pseudomonadati</taxon>
        <taxon>Pseudomonadota</taxon>
        <taxon>Gammaproteobacteria</taxon>
        <taxon>Pseudomonadales</taxon>
        <taxon>Pseudomonadaceae</taxon>
        <taxon>Pseudomonas</taxon>
    </lineage>
</organism>